<evidence type="ECO:0000256" key="6">
    <source>
        <dbReference type="ARBA" id="ARBA00050213"/>
    </source>
</evidence>
<evidence type="ECO:0000256" key="5">
    <source>
        <dbReference type="ARBA" id="ARBA00023080"/>
    </source>
</evidence>
<organism evidence="10 11">
    <name type="scientific">Marinobacter mobilis</name>
    <dbReference type="NCBI Taxonomy" id="488533"/>
    <lineage>
        <taxon>Bacteria</taxon>
        <taxon>Pseudomonadati</taxon>
        <taxon>Pseudomonadota</taxon>
        <taxon>Gammaproteobacteria</taxon>
        <taxon>Pseudomonadales</taxon>
        <taxon>Marinobacteraceae</taxon>
        <taxon>Marinobacter</taxon>
    </lineage>
</organism>
<dbReference type="NCBIfam" id="TIGR00172">
    <property type="entry name" value="maf"/>
    <property type="match status" value="1"/>
</dbReference>
<dbReference type="Proteomes" id="UP000199675">
    <property type="component" value="Unassembled WGS sequence"/>
</dbReference>
<comment type="function">
    <text evidence="7">Nucleoside triphosphate pyrophosphatase that hydrolyzes 7-methyl-GTP (m(7)GTP). May have a dual role in cell division arrest and in preventing the incorporation of modified nucleotides into cellular nucleic acids.</text>
</comment>
<comment type="cofactor">
    <cofactor evidence="1 9">
        <name>a divalent metal cation</name>
        <dbReference type="ChEBI" id="CHEBI:60240"/>
    </cofactor>
</comment>
<evidence type="ECO:0000256" key="8">
    <source>
        <dbReference type="ARBA" id="ARBA00060749"/>
    </source>
</evidence>
<dbReference type="HAMAP" id="MF_00528">
    <property type="entry name" value="Maf"/>
    <property type="match status" value="1"/>
</dbReference>
<comment type="similarity">
    <text evidence="9">Belongs to the Maf family. YhdE subfamily.</text>
</comment>
<dbReference type="GO" id="GO:0036218">
    <property type="term" value="F:dTTP diphosphatase activity"/>
    <property type="evidence" value="ECO:0007669"/>
    <property type="project" value="RHEA"/>
</dbReference>
<dbReference type="Pfam" id="PF02545">
    <property type="entry name" value="Maf"/>
    <property type="match status" value="1"/>
</dbReference>
<evidence type="ECO:0000313" key="10">
    <source>
        <dbReference type="EMBL" id="SDW42065.1"/>
    </source>
</evidence>
<comment type="subcellular location">
    <subcellularLocation>
        <location evidence="2 9">Cytoplasm</location>
    </subcellularLocation>
</comment>
<dbReference type="OrthoDB" id="9807767at2"/>
<comment type="catalytic activity">
    <reaction evidence="9">
        <text>UTP + H2O = UMP + diphosphate + H(+)</text>
        <dbReference type="Rhea" id="RHEA:29395"/>
        <dbReference type="ChEBI" id="CHEBI:15377"/>
        <dbReference type="ChEBI" id="CHEBI:15378"/>
        <dbReference type="ChEBI" id="CHEBI:33019"/>
        <dbReference type="ChEBI" id="CHEBI:46398"/>
        <dbReference type="ChEBI" id="CHEBI:57865"/>
        <dbReference type="EC" id="3.6.1.9"/>
    </reaction>
</comment>
<evidence type="ECO:0000256" key="2">
    <source>
        <dbReference type="ARBA" id="ARBA00004496"/>
    </source>
</evidence>
<dbReference type="EC" id="3.6.1.9" evidence="9"/>
<comment type="catalytic activity">
    <reaction evidence="9">
        <text>dTTP + H2O = dTMP + diphosphate + H(+)</text>
        <dbReference type="Rhea" id="RHEA:28534"/>
        <dbReference type="ChEBI" id="CHEBI:15377"/>
        <dbReference type="ChEBI" id="CHEBI:15378"/>
        <dbReference type="ChEBI" id="CHEBI:33019"/>
        <dbReference type="ChEBI" id="CHEBI:37568"/>
        <dbReference type="ChEBI" id="CHEBI:63528"/>
        <dbReference type="EC" id="3.6.1.9"/>
    </reaction>
</comment>
<dbReference type="STRING" id="488533.SAMN04487960_102411"/>
<reference evidence="10 11" key="1">
    <citation type="submission" date="2016-10" db="EMBL/GenBank/DDBJ databases">
        <authorList>
            <person name="de Groot N.N."/>
        </authorList>
    </citation>
    <scope>NUCLEOTIDE SEQUENCE [LARGE SCALE GENOMIC DNA]</scope>
    <source>
        <strain evidence="10 11">CGMCC 1.7059</strain>
    </source>
</reference>
<comment type="caution">
    <text evidence="9">Lacks conserved residue(s) required for the propagation of feature annotation.</text>
</comment>
<dbReference type="PANTHER" id="PTHR43213">
    <property type="entry name" value="BIFUNCTIONAL DTTP/UTP PYROPHOSPHATASE/METHYLTRANSFERASE PROTEIN-RELATED"/>
    <property type="match status" value="1"/>
</dbReference>
<evidence type="ECO:0000313" key="11">
    <source>
        <dbReference type="Proteomes" id="UP000199675"/>
    </source>
</evidence>
<keyword evidence="4 9" id="KW-0378">Hydrolase</keyword>
<comment type="similarity">
    <text evidence="8">Belongs to the Maf family. YceF subfamily.</text>
</comment>
<keyword evidence="5 9" id="KW-0546">Nucleotide metabolism</keyword>
<dbReference type="Gene3D" id="3.90.950.10">
    <property type="match status" value="1"/>
</dbReference>
<dbReference type="GO" id="GO:0009117">
    <property type="term" value="P:nucleotide metabolic process"/>
    <property type="evidence" value="ECO:0007669"/>
    <property type="project" value="UniProtKB-KW"/>
</dbReference>
<dbReference type="FunFam" id="3.90.950.10:FF:000005">
    <property type="entry name" value="7-methyl-GTP pyrophosphatase"/>
    <property type="match status" value="1"/>
</dbReference>
<feature type="site" description="Important for substrate specificity" evidence="9">
    <location>
        <position position="12"/>
    </location>
</feature>
<dbReference type="PANTHER" id="PTHR43213:SF5">
    <property type="entry name" value="BIFUNCTIONAL DTTP_UTP PYROPHOSPHATASE_METHYLTRANSFERASE PROTEIN-RELATED"/>
    <property type="match status" value="1"/>
</dbReference>
<protein>
    <recommendedName>
        <fullName evidence="9">dTTP/UTP pyrophosphatase</fullName>
        <shortName evidence="9">dTTPase/UTPase</shortName>
        <ecNumber evidence="9">3.6.1.9</ecNumber>
    </recommendedName>
    <alternativeName>
        <fullName evidence="9">Nucleoside triphosphate pyrophosphatase</fullName>
    </alternativeName>
    <alternativeName>
        <fullName evidence="9">Nucleotide pyrophosphatase</fullName>
        <shortName evidence="9">Nucleotide PPase</shortName>
    </alternativeName>
</protein>
<name>A0A1H2TED6_9GAMM</name>
<evidence type="ECO:0000256" key="9">
    <source>
        <dbReference type="HAMAP-Rule" id="MF_00528"/>
    </source>
</evidence>
<dbReference type="InterPro" id="IPR029001">
    <property type="entry name" value="ITPase-like_fam"/>
</dbReference>
<evidence type="ECO:0000256" key="3">
    <source>
        <dbReference type="ARBA" id="ARBA00022490"/>
    </source>
</evidence>
<gene>
    <name evidence="10" type="ORF">SAMN04487960_102411</name>
</gene>
<dbReference type="InterPro" id="IPR003697">
    <property type="entry name" value="Maf-like"/>
</dbReference>
<keyword evidence="11" id="KW-1185">Reference proteome</keyword>
<proteinExistence type="inferred from homology"/>
<comment type="catalytic activity">
    <reaction evidence="6">
        <text>N(7)-methyl-GTP + H2O = N(7)-methyl-GMP + diphosphate + H(+)</text>
        <dbReference type="Rhea" id="RHEA:58744"/>
        <dbReference type="ChEBI" id="CHEBI:15377"/>
        <dbReference type="ChEBI" id="CHEBI:15378"/>
        <dbReference type="ChEBI" id="CHEBI:33019"/>
        <dbReference type="ChEBI" id="CHEBI:58285"/>
        <dbReference type="ChEBI" id="CHEBI:87133"/>
    </reaction>
</comment>
<sequence>MPPIVLASASPRRAELLTQLGVTYTVAPADIDETPRNGESPADYVVRMAQEKAQACSQSRGFLGDGELVLGSDTSVVLGDQILGKPADTDDAVAMLKRLSGRSHRVMTAVALLGRNQSWHTLVTTEVHFRTLADEEIHAYVQTGEPLDKAGGYGIQGKGGVFVDEIHGSYSAVVGLPLTETAGLLSDAGYPVWRLWSGAGC</sequence>
<evidence type="ECO:0000256" key="7">
    <source>
        <dbReference type="ARBA" id="ARBA00053369"/>
    </source>
</evidence>
<evidence type="ECO:0000256" key="4">
    <source>
        <dbReference type="ARBA" id="ARBA00022801"/>
    </source>
</evidence>
<feature type="active site" description="Proton acceptor" evidence="9">
    <location>
        <position position="73"/>
    </location>
</feature>
<comment type="function">
    <text evidence="9">Nucleoside triphosphate pyrophosphatase that hydrolyzes dTTP and UTP. May have a dual role in cell division arrest and in preventing the incorporation of modified nucleotides into cellular nucleic acids.</text>
</comment>
<dbReference type="GO" id="GO:0005737">
    <property type="term" value="C:cytoplasm"/>
    <property type="evidence" value="ECO:0007669"/>
    <property type="project" value="UniProtKB-SubCell"/>
</dbReference>
<feature type="site" description="Important for substrate specificity" evidence="9">
    <location>
        <position position="74"/>
    </location>
</feature>
<dbReference type="SUPFAM" id="SSF52972">
    <property type="entry name" value="ITPase-like"/>
    <property type="match status" value="1"/>
</dbReference>
<dbReference type="RefSeq" id="WP_091811754.1">
    <property type="nucleotide sequence ID" value="NZ_FNNE01000002.1"/>
</dbReference>
<keyword evidence="3 9" id="KW-0963">Cytoplasm</keyword>
<dbReference type="PIRSF" id="PIRSF006305">
    <property type="entry name" value="Maf"/>
    <property type="match status" value="1"/>
</dbReference>
<dbReference type="AlphaFoldDB" id="A0A1H2TED6"/>
<dbReference type="EMBL" id="FNNE01000002">
    <property type="protein sequence ID" value="SDW42065.1"/>
    <property type="molecule type" value="Genomic_DNA"/>
</dbReference>
<evidence type="ECO:0000256" key="1">
    <source>
        <dbReference type="ARBA" id="ARBA00001968"/>
    </source>
</evidence>
<dbReference type="CDD" id="cd00555">
    <property type="entry name" value="Maf"/>
    <property type="match status" value="1"/>
</dbReference>
<feature type="site" description="Important for substrate specificity" evidence="9">
    <location>
        <position position="156"/>
    </location>
</feature>
<dbReference type="GO" id="GO:0036221">
    <property type="term" value="F:UTP diphosphatase activity"/>
    <property type="evidence" value="ECO:0007669"/>
    <property type="project" value="RHEA"/>
</dbReference>
<accession>A0A1H2TED6</accession>